<reference evidence="2" key="1">
    <citation type="submission" date="2015-12" db="EMBL/GenBank/DDBJ databases">
        <title>Gene expression during late stages of embryo sac development: a critical building block for successful pollen-pistil interactions.</title>
        <authorList>
            <person name="Liu Y."/>
            <person name="Joly V."/>
            <person name="Sabar M."/>
            <person name="Matton D.P."/>
        </authorList>
    </citation>
    <scope>NUCLEOTIDE SEQUENCE</scope>
</reference>
<dbReference type="EMBL" id="GEDG01016764">
    <property type="protein sequence ID" value="JAP22260.1"/>
    <property type="molecule type" value="Transcribed_RNA"/>
</dbReference>
<name>A0A0V0HPS3_SOLCH</name>
<proteinExistence type="predicted"/>
<sequence>MLHQVFMRCFRVISSISIPAQLVNCLHSFLVMVVVRNKCVMVSSAFFSQHQYLDTILIFILFRLSSMASLLFQTFHRKKFILKGIPFT</sequence>
<keyword evidence="1" id="KW-0472">Membrane</keyword>
<evidence type="ECO:0000313" key="2">
    <source>
        <dbReference type="EMBL" id="JAP22260.1"/>
    </source>
</evidence>
<evidence type="ECO:0000256" key="1">
    <source>
        <dbReference type="SAM" id="Phobius"/>
    </source>
</evidence>
<dbReference type="AlphaFoldDB" id="A0A0V0HPS3"/>
<accession>A0A0V0HPS3</accession>
<feature type="transmembrane region" description="Helical" evidence="1">
    <location>
        <begin position="55"/>
        <end position="75"/>
    </location>
</feature>
<organism evidence="2">
    <name type="scientific">Solanum chacoense</name>
    <name type="common">Chaco potato</name>
    <dbReference type="NCBI Taxonomy" id="4108"/>
    <lineage>
        <taxon>Eukaryota</taxon>
        <taxon>Viridiplantae</taxon>
        <taxon>Streptophyta</taxon>
        <taxon>Embryophyta</taxon>
        <taxon>Tracheophyta</taxon>
        <taxon>Spermatophyta</taxon>
        <taxon>Magnoliopsida</taxon>
        <taxon>eudicotyledons</taxon>
        <taxon>Gunneridae</taxon>
        <taxon>Pentapetalae</taxon>
        <taxon>asterids</taxon>
        <taxon>lamiids</taxon>
        <taxon>Solanales</taxon>
        <taxon>Solanaceae</taxon>
        <taxon>Solanoideae</taxon>
        <taxon>Solaneae</taxon>
        <taxon>Solanum</taxon>
    </lineage>
</organism>
<protein>
    <submittedName>
        <fullName evidence="2">Putative ovule protein</fullName>
    </submittedName>
</protein>
<keyword evidence="1" id="KW-1133">Transmembrane helix</keyword>
<feature type="transmembrane region" description="Helical" evidence="1">
    <location>
        <begin position="12"/>
        <end position="35"/>
    </location>
</feature>
<keyword evidence="1" id="KW-0812">Transmembrane</keyword>